<sequence length="119" mass="14038">MLVKYTTRHIRIFTAEIKENELVENDKILTLDIDPDNEFVWNEDILEKVYRRFDELIESSSGEDLTDYNLNYIGSSLEDFIRDLLQKGEISYNLEGRSPNYSMGLPRVKNLETEGKYHL</sequence>
<evidence type="ECO:0000256" key="4">
    <source>
        <dbReference type="ARBA" id="ARBA00022957"/>
    </source>
</evidence>
<name>D3ENS9_ATETH</name>
<dbReference type="PATRIC" id="fig|713887.8.peg.365"/>
<dbReference type="KEGG" id="cyu:UCYN_03920"/>
<dbReference type="EMBL" id="CP001842">
    <property type="protein sequence ID" value="ADB95129.1"/>
    <property type="molecule type" value="Genomic_DNA"/>
</dbReference>
<keyword evidence="10" id="KW-0813">Transport</keyword>
<comment type="catalytic activity">
    <reaction evidence="8 10">
        <text>a plastoquinone + NADPH + (n+1) H(+)(in) = a plastoquinol + NADP(+) + n H(+)(out)</text>
        <dbReference type="Rhea" id="RHEA:42612"/>
        <dbReference type="Rhea" id="RHEA-COMP:9561"/>
        <dbReference type="Rhea" id="RHEA-COMP:9562"/>
        <dbReference type="ChEBI" id="CHEBI:15378"/>
        <dbReference type="ChEBI" id="CHEBI:17757"/>
        <dbReference type="ChEBI" id="CHEBI:57783"/>
        <dbReference type="ChEBI" id="CHEBI:58349"/>
        <dbReference type="ChEBI" id="CHEBI:62192"/>
    </reaction>
</comment>
<keyword evidence="7 10" id="KW-0472">Membrane</keyword>
<comment type="subunit">
    <text evidence="10">NDH-1 can be composed of about 15 different subunits; different subcomplexes with different compositions have been identified which probably have different functions.</text>
</comment>
<keyword evidence="4 10" id="KW-0618">Plastoquinone</keyword>
<evidence type="ECO:0000313" key="11">
    <source>
        <dbReference type="EMBL" id="ADB95129.1"/>
    </source>
</evidence>
<comment type="catalytic activity">
    <reaction evidence="9 10">
        <text>a plastoquinone + NADH + (n+1) H(+)(in) = a plastoquinol + NAD(+) + n H(+)(out)</text>
        <dbReference type="Rhea" id="RHEA:42608"/>
        <dbReference type="Rhea" id="RHEA-COMP:9561"/>
        <dbReference type="Rhea" id="RHEA-COMP:9562"/>
        <dbReference type="ChEBI" id="CHEBI:15378"/>
        <dbReference type="ChEBI" id="CHEBI:17757"/>
        <dbReference type="ChEBI" id="CHEBI:57540"/>
        <dbReference type="ChEBI" id="CHEBI:57945"/>
        <dbReference type="ChEBI" id="CHEBI:62192"/>
    </reaction>
</comment>
<evidence type="ECO:0000256" key="6">
    <source>
        <dbReference type="ARBA" id="ARBA00023027"/>
    </source>
</evidence>
<comment type="similarity">
    <text evidence="10">Belongs to the complex I NdhM subunit family.</text>
</comment>
<evidence type="ECO:0000256" key="5">
    <source>
        <dbReference type="ARBA" id="ARBA00022967"/>
    </source>
</evidence>
<keyword evidence="6 10" id="KW-0520">NAD</keyword>
<dbReference type="GO" id="GO:0016655">
    <property type="term" value="F:oxidoreductase activity, acting on NAD(P)H, quinone or similar compound as acceptor"/>
    <property type="evidence" value="ECO:0007669"/>
    <property type="project" value="UniProtKB-UniRule"/>
</dbReference>
<dbReference type="HAMAP" id="MF_01352">
    <property type="entry name" value="NDH1_NDH1M"/>
    <property type="match status" value="1"/>
</dbReference>
<dbReference type="Proteomes" id="UP000001405">
    <property type="component" value="Chromosome"/>
</dbReference>
<organism evidence="12">
    <name type="scientific">Atelocyanobacterium thalassa (isolate ALOHA)</name>
    <dbReference type="NCBI Taxonomy" id="1453429"/>
    <lineage>
        <taxon>Bacteria</taxon>
        <taxon>Bacillati</taxon>
        <taxon>Cyanobacteriota</taxon>
        <taxon>Cyanophyceae</taxon>
        <taxon>Oscillatoriophycideae</taxon>
        <taxon>Chroococcales</taxon>
        <taxon>Aphanothecaceae</taxon>
        <taxon>Candidatus Atelocyanobacterium</taxon>
        <taxon>Candidatus Atelocyanobacterium thalassae</taxon>
    </lineage>
</organism>
<dbReference type="PANTHER" id="PTHR36900">
    <property type="entry name" value="NAD(P)H-QUINONE OXIDOREDUCTASE SUBUNIT M, CHLOROPLASTIC"/>
    <property type="match status" value="1"/>
</dbReference>
<dbReference type="STRING" id="1453429.UCYN_03920"/>
<evidence type="ECO:0000313" key="12">
    <source>
        <dbReference type="Proteomes" id="UP000001405"/>
    </source>
</evidence>
<comment type="function">
    <text evidence="10">NDH-1 shuttles electrons from an unknown electron donor, via FMN and iron-sulfur (Fe-S) centers, to quinones in the respiratory and/or the photosynthetic chain. The immediate electron acceptor for the enzyme in this species is believed to be plastoquinone. Couples the redox reaction to proton translocation, and thus conserves the redox energy in a proton gradient. Cyanobacterial NDH-1 also plays a role in inorganic carbon-concentration.</text>
</comment>
<evidence type="ECO:0000256" key="3">
    <source>
        <dbReference type="ARBA" id="ARBA00022857"/>
    </source>
</evidence>
<keyword evidence="5 10" id="KW-1278">Translocase</keyword>
<keyword evidence="10" id="KW-0793">Thylakoid</keyword>
<comment type="subcellular location">
    <subcellularLocation>
        <location evidence="10">Cellular thylakoid membrane</location>
        <topology evidence="10">Peripheral membrane protein</topology>
        <orientation evidence="10">Cytoplasmic side</orientation>
    </subcellularLocation>
    <subcellularLocation>
        <location evidence="1">Membrane</location>
        <topology evidence="1">Peripheral membrane protein</topology>
    </subcellularLocation>
</comment>
<accession>D3ENS9</accession>
<dbReference type="GO" id="GO:0048038">
    <property type="term" value="F:quinone binding"/>
    <property type="evidence" value="ECO:0007669"/>
    <property type="project" value="UniProtKB-KW"/>
</dbReference>
<keyword evidence="2 10" id="KW-0874">Quinone</keyword>
<dbReference type="PANTHER" id="PTHR36900:SF1">
    <property type="entry name" value="NAD(P)H-QUINONE OXIDOREDUCTASE SUBUNIT M, CHLOROPLASTIC"/>
    <property type="match status" value="1"/>
</dbReference>
<proteinExistence type="inferred from homology"/>
<evidence type="ECO:0000256" key="1">
    <source>
        <dbReference type="ARBA" id="ARBA00004170"/>
    </source>
</evidence>
<evidence type="ECO:0000256" key="8">
    <source>
        <dbReference type="ARBA" id="ARBA00047726"/>
    </source>
</evidence>
<reference evidence="11 12" key="1">
    <citation type="journal article" date="2010" name="Nature">
        <title>Metabolic streamlining in an open-ocean nitrogen-fixing cyanobacterium.</title>
        <authorList>
            <person name="Tripp H.J."/>
            <person name="Bench S.R."/>
            <person name="Turk K.A."/>
            <person name="Foster R.A."/>
            <person name="Desany B.A."/>
            <person name="Niazi F."/>
            <person name="Affourtit J.P."/>
            <person name="Zehr J.P."/>
        </authorList>
    </citation>
    <scope>NUCLEOTIDE SEQUENCE [LARGE SCALE GENOMIC DNA]</scope>
    <source>
        <strain evidence="12">ALOHA</strain>
    </source>
</reference>
<dbReference type="GO" id="GO:0031676">
    <property type="term" value="C:plasma membrane-derived thylakoid membrane"/>
    <property type="evidence" value="ECO:0007669"/>
    <property type="project" value="UniProtKB-SubCell"/>
</dbReference>
<evidence type="ECO:0000256" key="2">
    <source>
        <dbReference type="ARBA" id="ARBA00022719"/>
    </source>
</evidence>
<protein>
    <recommendedName>
        <fullName evidence="10">NAD(P)H-quinone oxidoreductase subunit M</fullName>
        <ecNumber evidence="10">7.1.1.-</ecNumber>
    </recommendedName>
    <alternativeName>
        <fullName evidence="10">NAD(P)H dehydrogenase I subunit M</fullName>
        <shortName evidence="10">NDH-1 subunit M</shortName>
        <shortName evidence="10">NDH-M</shortName>
    </alternativeName>
</protein>
<dbReference type="RefSeq" id="WP_012953794.1">
    <property type="nucleotide sequence ID" value="NC_013771.1"/>
</dbReference>
<evidence type="ECO:0000256" key="10">
    <source>
        <dbReference type="HAMAP-Rule" id="MF_01352"/>
    </source>
</evidence>
<dbReference type="HOGENOM" id="CLU_137431_0_0_3"/>
<dbReference type="InterPro" id="IPR018922">
    <property type="entry name" value="NdhM"/>
</dbReference>
<dbReference type="EC" id="7.1.1.-" evidence="10"/>
<dbReference type="AlphaFoldDB" id="D3ENS9"/>
<evidence type="ECO:0000256" key="7">
    <source>
        <dbReference type="ARBA" id="ARBA00023136"/>
    </source>
</evidence>
<keyword evidence="3 10" id="KW-0521">NADP</keyword>
<dbReference type="OrthoDB" id="461686at2"/>
<dbReference type="Pfam" id="PF10664">
    <property type="entry name" value="NdhM"/>
    <property type="match status" value="1"/>
</dbReference>
<keyword evidence="12" id="KW-1185">Reference proteome</keyword>
<gene>
    <name evidence="10" type="primary">ndhM</name>
    <name evidence="11" type="ordered locus">UCYN_03920</name>
</gene>
<evidence type="ECO:0000256" key="9">
    <source>
        <dbReference type="ARBA" id="ARBA00048026"/>
    </source>
</evidence>